<dbReference type="EMBL" id="SNRY01000012">
    <property type="protein sequence ID" value="KAA6351550.1"/>
    <property type="molecule type" value="Genomic_DNA"/>
</dbReference>
<evidence type="ECO:0000259" key="1">
    <source>
        <dbReference type="Pfam" id="PF18765"/>
    </source>
</evidence>
<feature type="domain" description="Polymerase beta nucleotidyltransferase" evidence="1">
    <location>
        <begin position="11"/>
        <end position="101"/>
    </location>
</feature>
<dbReference type="AlphaFoldDB" id="A0A5J4T269"/>
<proteinExistence type="predicted"/>
<gene>
    <name evidence="2" type="ORF">EZS27_001073</name>
</gene>
<protein>
    <recommendedName>
        <fullName evidence="1">Polymerase beta nucleotidyltransferase domain-containing protein</fullName>
    </recommendedName>
</protein>
<reference evidence="2" key="1">
    <citation type="submission" date="2019-03" db="EMBL/GenBank/DDBJ databases">
        <title>Single cell metagenomics reveals metabolic interactions within the superorganism composed of flagellate Streblomastix strix and complex community of Bacteroidetes bacteria on its surface.</title>
        <authorList>
            <person name="Treitli S.C."/>
            <person name="Kolisko M."/>
            <person name="Husnik F."/>
            <person name="Keeling P."/>
            <person name="Hampl V."/>
        </authorList>
    </citation>
    <scope>NUCLEOTIDE SEQUENCE</scope>
    <source>
        <strain evidence="2">STM</strain>
    </source>
</reference>
<dbReference type="InterPro" id="IPR043519">
    <property type="entry name" value="NT_sf"/>
</dbReference>
<dbReference type="InterPro" id="IPR041633">
    <property type="entry name" value="Polbeta"/>
</dbReference>
<evidence type="ECO:0000313" key="2">
    <source>
        <dbReference type="EMBL" id="KAA6351550.1"/>
    </source>
</evidence>
<dbReference type="SUPFAM" id="SSF81301">
    <property type="entry name" value="Nucleotidyltransferase"/>
    <property type="match status" value="1"/>
</dbReference>
<dbReference type="Pfam" id="PF18765">
    <property type="entry name" value="Polbeta"/>
    <property type="match status" value="1"/>
</dbReference>
<comment type="caution">
    <text evidence="2">The sequence shown here is derived from an EMBL/GenBank/DDBJ whole genome shotgun (WGS) entry which is preliminary data.</text>
</comment>
<name>A0A5J4T269_9ZZZZ</name>
<dbReference type="Gene3D" id="3.30.460.10">
    <property type="entry name" value="Beta Polymerase, domain 2"/>
    <property type="match status" value="1"/>
</dbReference>
<organism evidence="2">
    <name type="scientific">termite gut metagenome</name>
    <dbReference type="NCBI Taxonomy" id="433724"/>
    <lineage>
        <taxon>unclassified sequences</taxon>
        <taxon>metagenomes</taxon>
        <taxon>organismal metagenomes</taxon>
    </lineage>
</organism>
<accession>A0A5J4T269</accession>
<sequence length="104" mass="11992">MQYGLKDTDIQKIKQVFALYGEIKQVVIYGSRAKGNYKPASDIDLILKGKKLNLTLQHKIENDLDDLLLPYKMDVSIFHQLSNSDLIEHINRVGKVFYQKNTPL</sequence>
<dbReference type="CDD" id="cd05403">
    <property type="entry name" value="NT_KNTase_like"/>
    <property type="match status" value="1"/>
</dbReference>